<evidence type="ECO:0000313" key="2">
    <source>
        <dbReference type="Proteomes" id="UP000596938"/>
    </source>
</evidence>
<sequence length="198" mass="20802">MAYNLPTNVTPGSGGHTALHNQTNVAVNDLDTRTAGLEANSPASIFIPATAFVIVSGAPTLTGAAPVAYPRWLLDPAATEIVNTVMHPPLGWNTAKARLYWSAESTQAGNAMIQFRALPVKVNGELLNTGEGTQSLTLDAPDQSVLAVNDFANPINLATVDPANRPLLQFSIRRIGGDALDTFPADISFIGLSLIKVS</sequence>
<protein>
    <submittedName>
        <fullName evidence="1">Uncharacterized protein</fullName>
    </submittedName>
</protein>
<organism evidence="1 2">
    <name type="scientific">Pseudarthrobacter polychromogenes</name>
    <dbReference type="NCBI Taxonomy" id="1676"/>
    <lineage>
        <taxon>Bacteria</taxon>
        <taxon>Bacillati</taxon>
        <taxon>Actinomycetota</taxon>
        <taxon>Actinomycetes</taxon>
        <taxon>Micrococcales</taxon>
        <taxon>Micrococcaceae</taxon>
        <taxon>Pseudarthrobacter</taxon>
    </lineage>
</organism>
<proteinExistence type="predicted"/>
<comment type="caution">
    <text evidence="1">The sequence shown here is derived from an EMBL/GenBank/DDBJ whole genome shotgun (WGS) entry which is preliminary data.</text>
</comment>
<evidence type="ECO:0000313" key="1">
    <source>
        <dbReference type="EMBL" id="GGH10547.1"/>
    </source>
</evidence>
<dbReference type="Proteomes" id="UP000596938">
    <property type="component" value="Unassembled WGS sequence"/>
</dbReference>
<dbReference type="EMBL" id="BMKU01000019">
    <property type="protein sequence ID" value="GGH10547.1"/>
    <property type="molecule type" value="Genomic_DNA"/>
</dbReference>
<gene>
    <name evidence="1" type="ORF">GCM10011577_39400</name>
</gene>
<dbReference type="RefSeq" id="WP_188813854.1">
    <property type="nucleotide sequence ID" value="NZ_BAAAWV010000001.1"/>
</dbReference>
<keyword evidence="2" id="KW-1185">Reference proteome</keyword>
<name>A0ABQ1Y389_9MICC</name>
<reference evidence="2" key="1">
    <citation type="journal article" date="2019" name="Int. J. Syst. Evol. Microbiol.">
        <title>The Global Catalogue of Microorganisms (GCM) 10K type strain sequencing project: providing services to taxonomists for standard genome sequencing and annotation.</title>
        <authorList>
            <consortium name="The Broad Institute Genomics Platform"/>
            <consortium name="The Broad Institute Genome Sequencing Center for Infectious Disease"/>
            <person name="Wu L."/>
            <person name="Ma J."/>
        </authorList>
    </citation>
    <scope>NUCLEOTIDE SEQUENCE [LARGE SCALE GENOMIC DNA]</scope>
    <source>
        <strain evidence="2">CGMCC 1.1927</strain>
    </source>
</reference>
<accession>A0ABQ1Y389</accession>